<keyword evidence="7" id="KW-0449">Lipoprotein</keyword>
<proteinExistence type="predicted"/>
<reference evidence="10" key="1">
    <citation type="submission" date="2013-02" db="EMBL/GenBank/DDBJ databases">
        <authorList>
            <person name="Cross G.A.M."/>
            <person name="Kim H.-S."/>
            <person name="Wickstead B."/>
        </authorList>
    </citation>
    <scope>NUCLEOTIDE SEQUENCE</scope>
    <source>
        <strain evidence="10">Lister 427</strain>
    </source>
</reference>
<keyword evidence="6" id="KW-0325">Glycoprotein</keyword>
<evidence type="ECO:0000256" key="7">
    <source>
        <dbReference type="ARBA" id="ARBA00023288"/>
    </source>
</evidence>
<keyword evidence="8" id="KW-0175">Coiled coil</keyword>
<feature type="signal peptide" evidence="9">
    <location>
        <begin position="1"/>
        <end position="24"/>
    </location>
</feature>
<comment type="function">
    <text evidence="1">VSG forms a coat on the surface of the parasite. The trypanosome evades the immune response of the host by expressing a series of antigenically distinct VSGs from an estimated 1000 VSG genes.</text>
</comment>
<evidence type="ECO:0000313" key="10">
    <source>
        <dbReference type="EMBL" id="AGH61079.1"/>
    </source>
</evidence>
<evidence type="ECO:0000256" key="3">
    <source>
        <dbReference type="ARBA" id="ARBA00022475"/>
    </source>
</evidence>
<name>M4SY99_9TRYP</name>
<feature type="coiled-coil region" evidence="8">
    <location>
        <begin position="45"/>
        <end position="72"/>
    </location>
</feature>
<evidence type="ECO:0000256" key="4">
    <source>
        <dbReference type="ARBA" id="ARBA00022622"/>
    </source>
</evidence>
<sequence>MPPGQQYVCGKLVLLLTWIVSTGSSKTSTTIKNPCQEAAFNTKVIRTLKRRIEDVKENTKTLEKEAAQLELAACISNDKVFSTAAKLLAGVARKRISEARTQNAANTQTLLQSIGTLEKRNAQLMAVLAFAKSGKFTVTHSADNAGGKTNLIGTGSSKTCSVSITHAPANEHSCPDTPEDDADLEADINDLQKLETYNTVPDSAFSLSGITADVGSKGDYGSATIATHNDGIACVRSSDDSATLSGITVGIVVKNIGRASPWAQPTATKIGGSPAISPCQQEDSIDKKAFVTSKQAAYAICTARSIALNAPAPLSTQTLDSLQGAADVKETVVLVTNGPTEKLPDDNAQKEAVKLLIGEGKTTVHDKFLKDLEANKLDFKIGSKHIKKGIVSISDTEDYARATGFCLGLQYRTAKMQKKEASPVPATAEKTKHCKGETDKEKCNNKDGCEYENGECKAKEEVKAENNGKNTNTTGSNSFLIKKAPLWLALLLL</sequence>
<protein>
    <submittedName>
        <fullName evidence="10">Variant surface glycoprotein 520</fullName>
    </submittedName>
</protein>
<dbReference type="SUPFAM" id="SSF118251">
    <property type="entry name" value="Variant surface glycoprotein MITAT 1.2, VSG 221, C-terminal domain"/>
    <property type="match status" value="1"/>
</dbReference>
<dbReference type="AlphaFoldDB" id="M4SY99"/>
<organism evidence="10">
    <name type="scientific">Trypanosoma brucei</name>
    <dbReference type="NCBI Taxonomy" id="5691"/>
    <lineage>
        <taxon>Eukaryota</taxon>
        <taxon>Discoba</taxon>
        <taxon>Euglenozoa</taxon>
        <taxon>Kinetoplastea</taxon>
        <taxon>Metakinetoplastina</taxon>
        <taxon>Trypanosomatida</taxon>
        <taxon>Trypanosomatidae</taxon>
        <taxon>Trypanosoma</taxon>
    </lineage>
</organism>
<evidence type="ECO:0000256" key="6">
    <source>
        <dbReference type="ARBA" id="ARBA00023180"/>
    </source>
</evidence>
<dbReference type="InterPro" id="IPR027446">
    <property type="entry name" value="VSG_C_dom_sf"/>
</dbReference>
<accession>M4SY99</accession>
<evidence type="ECO:0000256" key="8">
    <source>
        <dbReference type="SAM" id="Coils"/>
    </source>
</evidence>
<feature type="chain" id="PRO_5004058159" evidence="9">
    <location>
        <begin position="25"/>
        <end position="493"/>
    </location>
</feature>
<evidence type="ECO:0000256" key="9">
    <source>
        <dbReference type="SAM" id="SignalP"/>
    </source>
</evidence>
<keyword evidence="9" id="KW-0732">Signal</keyword>
<keyword evidence="4" id="KW-0336">GPI-anchor</keyword>
<evidence type="ECO:0000256" key="2">
    <source>
        <dbReference type="ARBA" id="ARBA00004609"/>
    </source>
</evidence>
<dbReference type="SUPFAM" id="SSF58087">
    <property type="entry name" value="Variant surface glycoprotein (N-terminal domain)"/>
    <property type="match status" value="1"/>
</dbReference>
<dbReference type="GO" id="GO:0005886">
    <property type="term" value="C:plasma membrane"/>
    <property type="evidence" value="ECO:0007669"/>
    <property type="project" value="UniProtKB-SubCell"/>
</dbReference>
<dbReference type="VEuPathDB" id="TriTrypDB:Tb427_000171100"/>
<dbReference type="EMBL" id="KC613648">
    <property type="protein sequence ID" value="AGH61079.1"/>
    <property type="molecule type" value="Genomic_DNA"/>
</dbReference>
<keyword evidence="3" id="KW-1003">Cell membrane</keyword>
<dbReference type="GO" id="GO:0098552">
    <property type="term" value="C:side of membrane"/>
    <property type="evidence" value="ECO:0007669"/>
    <property type="project" value="UniProtKB-KW"/>
</dbReference>
<evidence type="ECO:0000256" key="5">
    <source>
        <dbReference type="ARBA" id="ARBA00023136"/>
    </source>
</evidence>
<dbReference type="VEuPathDB" id="TriTrypDB:Tb927.6.5450"/>
<reference evidence="10" key="2">
    <citation type="journal article" date="2014" name="Mol. Biochem. Parasitol.">
        <title>Capturing the variant surface glycoprotein repertoire (the VSGnome) of Trypanosoma brucei Lister 427.</title>
        <authorList>
            <person name="Cross G.A."/>
            <person name="Kim H.S."/>
            <person name="Wickstead B."/>
        </authorList>
    </citation>
    <scope>NUCLEOTIDE SEQUENCE</scope>
    <source>
        <strain evidence="10">Lister 427</strain>
    </source>
</reference>
<keyword evidence="5" id="KW-0472">Membrane</keyword>
<comment type="subcellular location">
    <subcellularLocation>
        <location evidence="2">Cell membrane</location>
        <topology evidence="2">Lipid-anchor</topology>
        <topology evidence="2">GPI-anchor</topology>
    </subcellularLocation>
</comment>
<evidence type="ECO:0000256" key="1">
    <source>
        <dbReference type="ARBA" id="ARBA00002523"/>
    </source>
</evidence>